<keyword evidence="1" id="KW-0812">Transmembrane</keyword>
<accession>A0A8J3N445</accession>
<dbReference type="AlphaFoldDB" id="A0A8J3N445"/>
<comment type="caution">
    <text evidence="2">The sequence shown here is derived from an EMBL/GenBank/DDBJ whole genome shotgun (WGS) entry which is preliminary data.</text>
</comment>
<evidence type="ECO:0000313" key="3">
    <source>
        <dbReference type="Proteomes" id="UP000597444"/>
    </source>
</evidence>
<reference evidence="2" key="1">
    <citation type="submission" date="2020-10" db="EMBL/GenBank/DDBJ databases">
        <title>Taxonomic study of unclassified bacteria belonging to the class Ktedonobacteria.</title>
        <authorList>
            <person name="Yabe S."/>
            <person name="Wang C.M."/>
            <person name="Zheng Y."/>
            <person name="Sakai Y."/>
            <person name="Cavaletti L."/>
            <person name="Monciardini P."/>
            <person name="Donadio S."/>
        </authorList>
    </citation>
    <scope>NUCLEOTIDE SEQUENCE</scope>
    <source>
        <strain evidence="2">ID150040</strain>
    </source>
</reference>
<dbReference type="EMBL" id="BNJK01000001">
    <property type="protein sequence ID" value="GHO95093.1"/>
    <property type="molecule type" value="Genomic_DNA"/>
</dbReference>
<proteinExistence type="predicted"/>
<feature type="transmembrane region" description="Helical" evidence="1">
    <location>
        <begin position="172"/>
        <end position="191"/>
    </location>
</feature>
<keyword evidence="1" id="KW-1133">Transmembrane helix</keyword>
<keyword evidence="3" id="KW-1185">Reference proteome</keyword>
<keyword evidence="1" id="KW-0472">Membrane</keyword>
<feature type="transmembrane region" description="Helical" evidence="1">
    <location>
        <begin position="135"/>
        <end position="160"/>
    </location>
</feature>
<dbReference type="Proteomes" id="UP000597444">
    <property type="component" value="Unassembled WGS sequence"/>
</dbReference>
<name>A0A8J3N445_9CHLR</name>
<organism evidence="2 3">
    <name type="scientific">Reticulibacter mediterranei</name>
    <dbReference type="NCBI Taxonomy" id="2778369"/>
    <lineage>
        <taxon>Bacteria</taxon>
        <taxon>Bacillati</taxon>
        <taxon>Chloroflexota</taxon>
        <taxon>Ktedonobacteria</taxon>
        <taxon>Ktedonobacterales</taxon>
        <taxon>Reticulibacteraceae</taxon>
        <taxon>Reticulibacter</taxon>
    </lineage>
</organism>
<dbReference type="NCBIfam" id="NF041646">
    <property type="entry name" value="VC0807_fam"/>
    <property type="match status" value="1"/>
</dbReference>
<gene>
    <name evidence="2" type="ORF">KSF_051410</name>
</gene>
<feature type="transmembrane region" description="Helical" evidence="1">
    <location>
        <begin position="17"/>
        <end position="41"/>
    </location>
</feature>
<feature type="transmembrane region" description="Helical" evidence="1">
    <location>
        <begin position="53"/>
        <end position="74"/>
    </location>
</feature>
<sequence>MNAMLPDLIFSVVAPVFIYRLALPHMSAVFALVLAGLAPVVRTGMSLVSRHRLNPLGILSLLTIGLKIFIALVFNDARWVLLSVSLIIGVHGVLLLVSLLTPRPLLLWLIENTLSRTPSNQQQPRHLLTEIPRSSWVTVTLIWGSALLLECGINSVLVVTLPVEQFLVVSPIVRYSLLGGILLGTLLFAWIRRRHQQKALRIPANQFSHEVNHPPVSH</sequence>
<evidence type="ECO:0008006" key="4">
    <source>
        <dbReference type="Google" id="ProtNLM"/>
    </source>
</evidence>
<evidence type="ECO:0000256" key="1">
    <source>
        <dbReference type="SAM" id="Phobius"/>
    </source>
</evidence>
<protein>
    <recommendedName>
        <fullName evidence="4">DUF3159 domain-containing protein</fullName>
    </recommendedName>
</protein>
<feature type="transmembrane region" description="Helical" evidence="1">
    <location>
        <begin position="80"/>
        <end position="100"/>
    </location>
</feature>
<evidence type="ECO:0000313" key="2">
    <source>
        <dbReference type="EMBL" id="GHO95093.1"/>
    </source>
</evidence>